<keyword evidence="1" id="KW-0238">DNA-binding</keyword>
<dbReference type="InterPro" id="IPR036390">
    <property type="entry name" value="WH_DNA-bd_sf"/>
</dbReference>
<gene>
    <name evidence="3" type="ORF">MUN89_17985</name>
</gene>
<accession>A0ABY4ENR7</accession>
<dbReference type="InterPro" id="IPR001845">
    <property type="entry name" value="HTH_ArsR_DNA-bd_dom"/>
</dbReference>
<reference evidence="3 4" key="1">
    <citation type="submission" date="2022-04" db="EMBL/GenBank/DDBJ databases">
        <title>Halobacillus sp. isolated from saltern.</title>
        <authorList>
            <person name="Won M."/>
            <person name="Lee C.-M."/>
            <person name="Woen H.-Y."/>
            <person name="Kwon S.-W."/>
        </authorList>
    </citation>
    <scope>NUCLEOTIDE SEQUENCE [LARGE SCALE GENOMIC DNA]</scope>
    <source>
        <strain evidence="3 4">SSBR10-3</strain>
    </source>
</reference>
<dbReference type="Pfam" id="PF01022">
    <property type="entry name" value="HTH_5"/>
    <property type="match status" value="1"/>
</dbReference>
<protein>
    <submittedName>
        <fullName evidence="3">Metalloregulator ArsR/SmtB family transcription factor</fullName>
    </submittedName>
</protein>
<dbReference type="NCBIfam" id="NF033788">
    <property type="entry name" value="HTH_metalloreg"/>
    <property type="match status" value="1"/>
</dbReference>
<sequence length="112" mass="13204">MNKTFKTLSEPNRLHIVELLKKGPLSVGEIAENLELNQPQTSKHLRVLMNAGLVEVDAISNRRIYKLKGEPFQELDTWLNSFRYIWEDRFDRLDDYLHDLQKEDGSFNDNDQ</sequence>
<dbReference type="PRINTS" id="PR00778">
    <property type="entry name" value="HTHARSR"/>
</dbReference>
<dbReference type="PROSITE" id="PS50987">
    <property type="entry name" value="HTH_ARSR_2"/>
    <property type="match status" value="1"/>
</dbReference>
<dbReference type="CDD" id="cd00090">
    <property type="entry name" value="HTH_ARSR"/>
    <property type="match status" value="1"/>
</dbReference>
<dbReference type="Proteomes" id="UP000831787">
    <property type="component" value="Chromosome"/>
</dbReference>
<dbReference type="SUPFAM" id="SSF46785">
    <property type="entry name" value="Winged helix' DNA-binding domain"/>
    <property type="match status" value="1"/>
</dbReference>
<evidence type="ECO:0000313" key="3">
    <source>
        <dbReference type="EMBL" id="UOQ43751.1"/>
    </source>
</evidence>
<keyword evidence="4" id="KW-1185">Reference proteome</keyword>
<dbReference type="PANTHER" id="PTHR38600:SF1">
    <property type="entry name" value="TRANSCRIPTIONAL REGULATORY PROTEIN"/>
    <property type="match status" value="1"/>
</dbReference>
<dbReference type="InterPro" id="IPR036388">
    <property type="entry name" value="WH-like_DNA-bd_sf"/>
</dbReference>
<feature type="domain" description="HTH arsR-type" evidence="2">
    <location>
        <begin position="1"/>
        <end position="89"/>
    </location>
</feature>
<evidence type="ECO:0000256" key="1">
    <source>
        <dbReference type="ARBA" id="ARBA00023125"/>
    </source>
</evidence>
<dbReference type="RefSeq" id="WP_244709167.1">
    <property type="nucleotide sequence ID" value="NZ_CP095073.1"/>
</dbReference>
<dbReference type="Gene3D" id="1.10.10.10">
    <property type="entry name" value="Winged helix-like DNA-binding domain superfamily/Winged helix DNA-binding domain"/>
    <property type="match status" value="1"/>
</dbReference>
<name>A0ABY4ENR7_9BACI</name>
<proteinExistence type="predicted"/>
<evidence type="ECO:0000259" key="2">
    <source>
        <dbReference type="PROSITE" id="PS50987"/>
    </source>
</evidence>
<dbReference type="InterPro" id="IPR011991">
    <property type="entry name" value="ArsR-like_HTH"/>
</dbReference>
<dbReference type="SMART" id="SM00418">
    <property type="entry name" value="HTH_ARSR"/>
    <property type="match status" value="1"/>
</dbReference>
<dbReference type="EMBL" id="CP095073">
    <property type="protein sequence ID" value="UOQ43751.1"/>
    <property type="molecule type" value="Genomic_DNA"/>
</dbReference>
<evidence type="ECO:0000313" key="4">
    <source>
        <dbReference type="Proteomes" id="UP000831787"/>
    </source>
</evidence>
<organism evidence="3 4">
    <name type="scientific">Halobacillus salinarum</name>
    <dbReference type="NCBI Taxonomy" id="2932257"/>
    <lineage>
        <taxon>Bacteria</taxon>
        <taxon>Bacillati</taxon>
        <taxon>Bacillota</taxon>
        <taxon>Bacilli</taxon>
        <taxon>Bacillales</taxon>
        <taxon>Bacillaceae</taxon>
        <taxon>Halobacillus</taxon>
    </lineage>
</organism>
<dbReference type="PANTHER" id="PTHR38600">
    <property type="entry name" value="TRANSCRIPTIONAL REGULATORY PROTEIN"/>
    <property type="match status" value="1"/>
</dbReference>